<dbReference type="InterPro" id="IPR052898">
    <property type="entry name" value="ACAD10-like"/>
</dbReference>
<evidence type="ECO:0008006" key="3">
    <source>
        <dbReference type="Google" id="ProtNLM"/>
    </source>
</evidence>
<dbReference type="OrthoDB" id="1694274at2759"/>
<dbReference type="Proteomes" id="UP000698800">
    <property type="component" value="Unassembled WGS sequence"/>
</dbReference>
<dbReference type="CDD" id="cd02603">
    <property type="entry name" value="HAD_sEH-N_like"/>
    <property type="match status" value="1"/>
</dbReference>
<evidence type="ECO:0000313" key="1">
    <source>
        <dbReference type="EMBL" id="KAH0545120.1"/>
    </source>
</evidence>
<dbReference type="InterPro" id="IPR023198">
    <property type="entry name" value="PGP-like_dom2"/>
</dbReference>
<dbReference type="AlphaFoldDB" id="A0A9P8ICJ0"/>
<keyword evidence="2" id="KW-1185">Reference proteome</keyword>
<dbReference type="SFLD" id="SFLDG01129">
    <property type="entry name" value="C1.5:_HAD__Beta-PGM__Phosphata"/>
    <property type="match status" value="1"/>
</dbReference>
<protein>
    <recommendedName>
        <fullName evidence="3">Epoxide hydrolase</fullName>
    </recommendedName>
</protein>
<reference evidence="1" key="1">
    <citation type="submission" date="2021-03" db="EMBL/GenBank/DDBJ databases">
        <title>Comparative genomics and phylogenomic investigation of the class Geoglossomycetes provide insights into ecological specialization and systematics.</title>
        <authorList>
            <person name="Melie T."/>
            <person name="Pirro S."/>
            <person name="Miller A.N."/>
            <person name="Quandt A."/>
        </authorList>
    </citation>
    <scope>NUCLEOTIDE SEQUENCE</scope>
    <source>
        <strain evidence="1">GBOQ0MN5Z8</strain>
    </source>
</reference>
<name>A0A9P8ICJ0_9PEZI</name>
<sequence>MPINSSALEAHQTTLSTMALGKQPKALLFDIGGVCVGSPFQAILDYEAAHNIPSGWINFSISRPAPNGTWHRLERGEIKLDAHFFEGFSQDLRSKESWREFCDIRGKNQSPTHGVDATSAADSLPPPPDIDGEWLFWEMMRVASDPDPFMYPALKKLKASGQFLIAALSNTVIFPENHAYSKGIADEVRSQFDVFISSAHVGLRKPDPQIYLYAVEKMDGYVREKARVDGSLAKELGRDIGIATSDVIFLDDIGANLKTAKMVGMGTIKVQLGNVVDAVKELEKVTGLELLGEDDSKLRL</sequence>
<dbReference type="Gene3D" id="1.10.150.240">
    <property type="entry name" value="Putative phosphatase, domain 2"/>
    <property type="match status" value="1"/>
</dbReference>
<dbReference type="PANTHER" id="PTHR47829">
    <property type="entry name" value="HYDROLASE, PUTATIVE (AFU_ORTHOLOGUE AFUA_1G12880)-RELATED"/>
    <property type="match status" value="1"/>
</dbReference>
<dbReference type="PANTHER" id="PTHR47829:SF1">
    <property type="entry name" value="HAD FAMILY PHOSPHATASE"/>
    <property type="match status" value="1"/>
</dbReference>
<accession>A0A9P8ICJ0</accession>
<dbReference type="InterPro" id="IPR036412">
    <property type="entry name" value="HAD-like_sf"/>
</dbReference>
<comment type="caution">
    <text evidence="1">The sequence shown here is derived from an EMBL/GenBank/DDBJ whole genome shotgun (WGS) entry which is preliminary data.</text>
</comment>
<dbReference type="EMBL" id="JAGHQL010000009">
    <property type="protein sequence ID" value="KAH0545120.1"/>
    <property type="molecule type" value="Genomic_DNA"/>
</dbReference>
<organism evidence="1 2">
    <name type="scientific">Glutinoglossum americanum</name>
    <dbReference type="NCBI Taxonomy" id="1670608"/>
    <lineage>
        <taxon>Eukaryota</taxon>
        <taxon>Fungi</taxon>
        <taxon>Dikarya</taxon>
        <taxon>Ascomycota</taxon>
        <taxon>Pezizomycotina</taxon>
        <taxon>Geoglossomycetes</taxon>
        <taxon>Geoglossales</taxon>
        <taxon>Geoglossaceae</taxon>
        <taxon>Glutinoglossum</taxon>
    </lineage>
</organism>
<dbReference type="SUPFAM" id="SSF56784">
    <property type="entry name" value="HAD-like"/>
    <property type="match status" value="1"/>
</dbReference>
<dbReference type="InterPro" id="IPR023214">
    <property type="entry name" value="HAD_sf"/>
</dbReference>
<evidence type="ECO:0000313" key="2">
    <source>
        <dbReference type="Proteomes" id="UP000698800"/>
    </source>
</evidence>
<gene>
    <name evidence="1" type="ORF">FGG08_000732</name>
</gene>
<proteinExistence type="predicted"/>
<dbReference type="Gene3D" id="3.40.50.1000">
    <property type="entry name" value="HAD superfamily/HAD-like"/>
    <property type="match status" value="1"/>
</dbReference>
<dbReference type="SFLD" id="SFLDS00003">
    <property type="entry name" value="Haloacid_Dehalogenase"/>
    <property type="match status" value="1"/>
</dbReference>